<evidence type="ECO:0000259" key="2">
    <source>
        <dbReference type="SMART" id="SM00441"/>
    </source>
</evidence>
<dbReference type="InterPro" id="IPR036517">
    <property type="entry name" value="FF_domain_sf"/>
</dbReference>
<name>A0A7S0DHG9_9EUKA</name>
<dbReference type="SMART" id="SM00441">
    <property type="entry name" value="FF"/>
    <property type="match status" value="1"/>
</dbReference>
<feature type="compositionally biased region" description="Basic and acidic residues" evidence="1">
    <location>
        <begin position="356"/>
        <end position="372"/>
    </location>
</feature>
<feature type="region of interest" description="Disordered" evidence="1">
    <location>
        <begin position="1"/>
        <end position="33"/>
    </location>
</feature>
<gene>
    <name evidence="3" type="ORF">LAMO00422_LOCUS13379</name>
</gene>
<proteinExistence type="predicted"/>
<dbReference type="Pfam" id="PF01846">
    <property type="entry name" value="FF"/>
    <property type="match status" value="1"/>
</dbReference>
<feature type="compositionally biased region" description="Basic residues" evidence="1">
    <location>
        <begin position="376"/>
        <end position="388"/>
    </location>
</feature>
<feature type="compositionally biased region" description="Basic and acidic residues" evidence="1">
    <location>
        <begin position="236"/>
        <end position="256"/>
    </location>
</feature>
<feature type="domain" description="FF" evidence="2">
    <location>
        <begin position="68"/>
        <end position="122"/>
    </location>
</feature>
<protein>
    <recommendedName>
        <fullName evidence="2">FF domain-containing protein</fullName>
    </recommendedName>
</protein>
<feature type="region of interest" description="Disordered" evidence="1">
    <location>
        <begin position="220"/>
        <end position="412"/>
    </location>
</feature>
<feature type="compositionally biased region" description="Basic residues" evidence="1">
    <location>
        <begin position="306"/>
        <end position="319"/>
    </location>
</feature>
<evidence type="ECO:0000256" key="1">
    <source>
        <dbReference type="SAM" id="MobiDB-lite"/>
    </source>
</evidence>
<feature type="compositionally biased region" description="Basic and acidic residues" evidence="1">
    <location>
        <begin position="272"/>
        <end position="305"/>
    </location>
</feature>
<dbReference type="Gene3D" id="1.10.10.440">
    <property type="entry name" value="FF domain"/>
    <property type="match status" value="2"/>
</dbReference>
<feature type="compositionally biased region" description="Basic residues" evidence="1">
    <location>
        <begin position="257"/>
        <end position="271"/>
    </location>
</feature>
<dbReference type="EMBL" id="HBEM01019581">
    <property type="protein sequence ID" value="CAD8454436.1"/>
    <property type="molecule type" value="Transcribed_RNA"/>
</dbReference>
<evidence type="ECO:0000313" key="3">
    <source>
        <dbReference type="EMBL" id="CAD8454436.1"/>
    </source>
</evidence>
<dbReference type="InterPro" id="IPR002713">
    <property type="entry name" value="FF_domain"/>
</dbReference>
<reference evidence="3" key="1">
    <citation type="submission" date="2021-01" db="EMBL/GenBank/DDBJ databases">
        <authorList>
            <person name="Corre E."/>
            <person name="Pelletier E."/>
            <person name="Niang G."/>
            <person name="Scheremetjew M."/>
            <person name="Finn R."/>
            <person name="Kale V."/>
            <person name="Holt S."/>
            <person name="Cochrane G."/>
            <person name="Meng A."/>
            <person name="Brown T."/>
            <person name="Cohen L."/>
        </authorList>
    </citation>
    <scope>NUCLEOTIDE SEQUENCE</scope>
    <source>
        <strain evidence="3">CCMP2058</strain>
    </source>
</reference>
<feature type="compositionally biased region" description="Basic and acidic residues" evidence="1">
    <location>
        <begin position="12"/>
        <end position="22"/>
    </location>
</feature>
<dbReference type="AlphaFoldDB" id="A0A7S0DHG9"/>
<sequence length="412" mass="48011">MELLGAYESDSQDSHEDAKGDHPVGSPPADQATLSIRWNTNAAVLKLMRKRAQNHQRENAASSIYNTVEERETAFRELLRDKGIISSDTWSRSVARIALDGRYSLLTSTAKKKRIFNEYVSSLRGSEPMIEEEDPMEVHVKEFKKILRDRAKYSVRVDTSWDTMQQQLRATLKGNVHYEALGYVERKLAFDEYISDLQKLVRALKRKEKIKERKLFQDFKSSEENSPCKTRKRSKPEHSSSRGPARDLRKREEVRRRERAKNDRRRRKRERMMKDTKESMIPRVESDKTLDKDTAERILKVERQAARRRRKKRQKKLKRQAGGGDDRRRRCFVSLEDDSPRADISESASPVRGAKRKDDHLRGSMGRCETKSPHSLPRKRPKLSHVRHRSSDSVNMSNTNGDSRTMDEDSFA</sequence>
<dbReference type="SUPFAM" id="SSF81698">
    <property type="entry name" value="FF domain"/>
    <property type="match status" value="2"/>
</dbReference>
<organism evidence="3">
    <name type="scientific">Amorphochlora amoebiformis</name>
    <dbReference type="NCBI Taxonomy" id="1561963"/>
    <lineage>
        <taxon>Eukaryota</taxon>
        <taxon>Sar</taxon>
        <taxon>Rhizaria</taxon>
        <taxon>Cercozoa</taxon>
        <taxon>Chlorarachniophyceae</taxon>
        <taxon>Amorphochlora</taxon>
    </lineage>
</organism>
<feature type="compositionally biased region" description="Polar residues" evidence="1">
    <location>
        <begin position="392"/>
        <end position="403"/>
    </location>
</feature>
<accession>A0A7S0DHG9</accession>